<comment type="caution">
    <text evidence="2">The sequence shown here is derived from an EMBL/GenBank/DDBJ whole genome shotgun (WGS) entry which is preliminary data.</text>
</comment>
<protein>
    <submittedName>
        <fullName evidence="2">Peptidase S24</fullName>
    </submittedName>
</protein>
<dbReference type="EMBL" id="MIND01000018">
    <property type="protein sequence ID" value="POF89345.1"/>
    <property type="molecule type" value="Genomic_DNA"/>
</dbReference>
<dbReference type="InterPro" id="IPR015927">
    <property type="entry name" value="Peptidase_S24_S26A/B/C"/>
</dbReference>
<evidence type="ECO:0000313" key="3">
    <source>
        <dbReference type="Proteomes" id="UP000237194"/>
    </source>
</evidence>
<dbReference type="InterPro" id="IPR050077">
    <property type="entry name" value="LexA_repressor"/>
</dbReference>
<dbReference type="SUPFAM" id="SSF51306">
    <property type="entry name" value="LexA/Signal peptidase"/>
    <property type="match status" value="1"/>
</dbReference>
<dbReference type="InterPro" id="IPR039418">
    <property type="entry name" value="LexA-like"/>
</dbReference>
<dbReference type="AlphaFoldDB" id="A0A2S3WEJ3"/>
<dbReference type="CDD" id="cd06529">
    <property type="entry name" value="S24_LexA-like"/>
    <property type="match status" value="1"/>
</dbReference>
<sequence>MQSVSAFAGAEDLQALSLDELLQVHAPSVYLVKIDGDSMEGAGIFDKDVVIVDKAIDARAGHIVIAAVNGEPVCKRLDYVGRQIVLRSDNPRYAPRFIMEGDEFSVWGVVTYSLRSHGSMSCIS</sequence>
<dbReference type="InterPro" id="IPR036286">
    <property type="entry name" value="LexA/Signal_pep-like_sf"/>
</dbReference>
<evidence type="ECO:0000313" key="2">
    <source>
        <dbReference type="EMBL" id="POF89345.1"/>
    </source>
</evidence>
<reference evidence="2 3" key="1">
    <citation type="submission" date="2016-08" db="EMBL/GenBank/DDBJ databases">
        <authorList>
            <person name="Seilhamer J.J."/>
        </authorList>
    </citation>
    <scope>NUCLEOTIDE SEQUENCE [LARGE SCALE GENOMIC DNA]</scope>
    <source>
        <strain evidence="2 3">KT-27</strain>
    </source>
</reference>
<evidence type="ECO:0000259" key="1">
    <source>
        <dbReference type="Pfam" id="PF00717"/>
    </source>
</evidence>
<dbReference type="Gene3D" id="2.10.109.10">
    <property type="entry name" value="Umud Fragment, subunit A"/>
    <property type="match status" value="1"/>
</dbReference>
<dbReference type="Proteomes" id="UP000237194">
    <property type="component" value="Unassembled WGS sequence"/>
</dbReference>
<feature type="domain" description="Peptidase S24/S26A/S26B/S26C" evidence="1">
    <location>
        <begin position="14"/>
        <end position="110"/>
    </location>
</feature>
<dbReference type="RefSeq" id="WP_103437408.1">
    <property type="nucleotide sequence ID" value="NZ_MIND01000018.1"/>
</dbReference>
<accession>A0A2S3WEJ3</accession>
<dbReference type="Pfam" id="PF00717">
    <property type="entry name" value="Peptidase_S24"/>
    <property type="match status" value="1"/>
</dbReference>
<gene>
    <name evidence="2" type="ORF">BGP80_15815</name>
</gene>
<proteinExistence type="predicted"/>
<organism evidence="2 3">
    <name type="scientific">Pseudomonas putida</name>
    <name type="common">Arthrobacter siderocapsulatus</name>
    <dbReference type="NCBI Taxonomy" id="303"/>
    <lineage>
        <taxon>Bacteria</taxon>
        <taxon>Pseudomonadati</taxon>
        <taxon>Pseudomonadota</taxon>
        <taxon>Gammaproteobacteria</taxon>
        <taxon>Pseudomonadales</taxon>
        <taxon>Pseudomonadaceae</taxon>
        <taxon>Pseudomonas</taxon>
    </lineage>
</organism>
<dbReference type="PANTHER" id="PTHR33516:SF2">
    <property type="entry name" value="LEXA REPRESSOR-RELATED"/>
    <property type="match status" value="1"/>
</dbReference>
<name>A0A2S3WEJ3_PSEPU</name>
<dbReference type="PANTHER" id="PTHR33516">
    <property type="entry name" value="LEXA REPRESSOR"/>
    <property type="match status" value="1"/>
</dbReference>
<reference evidence="2 3" key="2">
    <citation type="submission" date="2018-03" db="EMBL/GenBank/DDBJ databases">
        <title>Draft genome of Pseudomonas putida strain KT-27.</title>
        <authorList>
            <person name="Yoshizawa S."/>
            <person name="Khan N.H."/>
            <person name="Nishimura M."/>
            <person name="Chiura H.X."/>
            <person name="Ogura Y."/>
            <person name="Hayashi T."/>
            <person name="Kogure K."/>
        </authorList>
    </citation>
    <scope>NUCLEOTIDE SEQUENCE [LARGE SCALE GENOMIC DNA]</scope>
    <source>
        <strain evidence="2 3">KT-27</strain>
    </source>
</reference>